<evidence type="ECO:0000313" key="4">
    <source>
        <dbReference type="Proteomes" id="UP001500301"/>
    </source>
</evidence>
<comment type="caution">
    <text evidence="3">The sequence shown here is derived from an EMBL/GenBank/DDBJ whole genome shotgun (WGS) entry which is preliminary data.</text>
</comment>
<gene>
    <name evidence="3" type="ORF">GCM10022263_06260</name>
</gene>
<organism evidence="3 4">
    <name type="scientific">Nocardioides daeguensis</name>
    <dbReference type="NCBI Taxonomy" id="908359"/>
    <lineage>
        <taxon>Bacteria</taxon>
        <taxon>Bacillati</taxon>
        <taxon>Actinomycetota</taxon>
        <taxon>Actinomycetes</taxon>
        <taxon>Propionibacteriales</taxon>
        <taxon>Nocardioidaceae</taxon>
        <taxon>Nocardioides</taxon>
    </lineage>
</organism>
<reference evidence="4" key="1">
    <citation type="journal article" date="2019" name="Int. J. Syst. Evol. Microbiol.">
        <title>The Global Catalogue of Microorganisms (GCM) 10K type strain sequencing project: providing services to taxonomists for standard genome sequencing and annotation.</title>
        <authorList>
            <consortium name="The Broad Institute Genomics Platform"/>
            <consortium name="The Broad Institute Genome Sequencing Center for Infectious Disease"/>
            <person name="Wu L."/>
            <person name="Ma J."/>
        </authorList>
    </citation>
    <scope>NUCLEOTIDE SEQUENCE [LARGE SCALE GENOMIC DNA]</scope>
    <source>
        <strain evidence="4">JCM 17460</strain>
    </source>
</reference>
<evidence type="ECO:0000256" key="1">
    <source>
        <dbReference type="SAM" id="MobiDB-lite"/>
    </source>
</evidence>
<dbReference type="PROSITE" id="PS51257">
    <property type="entry name" value="PROKAR_LIPOPROTEIN"/>
    <property type="match status" value="1"/>
</dbReference>
<keyword evidence="4" id="KW-1185">Reference proteome</keyword>
<feature type="chain" id="PRO_5045119904" evidence="2">
    <location>
        <begin position="27"/>
        <end position="59"/>
    </location>
</feature>
<dbReference type="Proteomes" id="UP001500301">
    <property type="component" value="Unassembled WGS sequence"/>
</dbReference>
<feature type="signal peptide" evidence="2">
    <location>
        <begin position="1"/>
        <end position="26"/>
    </location>
</feature>
<protein>
    <submittedName>
        <fullName evidence="3">Uncharacterized protein</fullName>
    </submittedName>
</protein>
<keyword evidence="2" id="KW-0732">Signal</keyword>
<evidence type="ECO:0000256" key="2">
    <source>
        <dbReference type="SAM" id="SignalP"/>
    </source>
</evidence>
<accession>A0ABP6UWL9</accession>
<dbReference type="EMBL" id="BAABBB010000004">
    <property type="protein sequence ID" value="GAA3521077.1"/>
    <property type="molecule type" value="Genomic_DNA"/>
</dbReference>
<evidence type="ECO:0000313" key="3">
    <source>
        <dbReference type="EMBL" id="GAA3521077.1"/>
    </source>
</evidence>
<sequence>MDILGTRLGVLCLTVAVLLSGCAASGAEQPDRRTPPARDAPSGELGDLADRGASGIAGY</sequence>
<name>A0ABP6UWL9_9ACTN</name>
<dbReference type="RefSeq" id="WP_218232440.1">
    <property type="nucleotide sequence ID" value="NZ_BAABBB010000004.1"/>
</dbReference>
<feature type="region of interest" description="Disordered" evidence="1">
    <location>
        <begin position="25"/>
        <end position="59"/>
    </location>
</feature>
<proteinExistence type="predicted"/>